<gene>
    <name evidence="1" type="ORF">JM93_01447</name>
</gene>
<keyword evidence="2" id="KW-1185">Reference proteome</keyword>
<dbReference type="AlphaFoldDB" id="A0A562TA32"/>
<dbReference type="InterPro" id="IPR018680">
    <property type="entry name" value="DUF2164"/>
</dbReference>
<evidence type="ECO:0000313" key="2">
    <source>
        <dbReference type="Proteomes" id="UP000320593"/>
    </source>
</evidence>
<name>A0A562TA32_9HYPH</name>
<dbReference type="Proteomes" id="UP000320593">
    <property type="component" value="Unassembled WGS sequence"/>
</dbReference>
<dbReference type="EMBL" id="VLLF01000002">
    <property type="protein sequence ID" value="TWI90465.1"/>
    <property type="molecule type" value="Genomic_DNA"/>
</dbReference>
<sequence length="82" mass="9491">MSELKLSREQKVALAANLKRFLEDELDTEIGNMDAERLVDHLVKRFAPRFYNQGIRDAHALLSKKIDDLADDFYGLEQPEID</sequence>
<dbReference type="Pfam" id="PF09932">
    <property type="entry name" value="DUF2164"/>
    <property type="match status" value="1"/>
</dbReference>
<comment type="caution">
    <text evidence="1">The sequence shown here is derived from an EMBL/GenBank/DDBJ whole genome shotgun (WGS) entry which is preliminary data.</text>
</comment>
<proteinExistence type="predicted"/>
<dbReference type="RefSeq" id="WP_170230564.1">
    <property type="nucleotide sequence ID" value="NZ_SMLY01000085.1"/>
</dbReference>
<reference evidence="1 2" key="1">
    <citation type="submission" date="2019-07" db="EMBL/GenBank/DDBJ databases">
        <title>Genomic Encyclopedia of Archaeal and Bacterial Type Strains, Phase II (KMG-II): from individual species to whole genera.</title>
        <authorList>
            <person name="Goeker M."/>
        </authorList>
    </citation>
    <scope>NUCLEOTIDE SEQUENCE [LARGE SCALE GENOMIC DNA]</scope>
    <source>
        <strain evidence="1 2">ATCC BAA-252</strain>
    </source>
</reference>
<organism evidence="1 2">
    <name type="scientific">Roseibium hamelinense</name>
    <dbReference type="NCBI Taxonomy" id="150831"/>
    <lineage>
        <taxon>Bacteria</taxon>
        <taxon>Pseudomonadati</taxon>
        <taxon>Pseudomonadota</taxon>
        <taxon>Alphaproteobacteria</taxon>
        <taxon>Hyphomicrobiales</taxon>
        <taxon>Stappiaceae</taxon>
        <taxon>Roseibium</taxon>
    </lineage>
</organism>
<accession>A0A562TA32</accession>
<evidence type="ECO:0000313" key="1">
    <source>
        <dbReference type="EMBL" id="TWI90465.1"/>
    </source>
</evidence>
<protein>
    <submittedName>
        <fullName evidence="1">Uncharacterized protein (DUF2164 family)</fullName>
    </submittedName>
</protein>